<name>A0ACB9SJJ6_9MYRT</name>
<accession>A0ACB9SJJ6</accession>
<protein>
    <submittedName>
        <fullName evidence="1">Uncharacterized protein</fullName>
    </submittedName>
</protein>
<organism evidence="1 2">
    <name type="scientific">Melastoma candidum</name>
    <dbReference type="NCBI Taxonomy" id="119954"/>
    <lineage>
        <taxon>Eukaryota</taxon>
        <taxon>Viridiplantae</taxon>
        <taxon>Streptophyta</taxon>
        <taxon>Embryophyta</taxon>
        <taxon>Tracheophyta</taxon>
        <taxon>Spermatophyta</taxon>
        <taxon>Magnoliopsida</taxon>
        <taxon>eudicotyledons</taxon>
        <taxon>Gunneridae</taxon>
        <taxon>Pentapetalae</taxon>
        <taxon>rosids</taxon>
        <taxon>malvids</taxon>
        <taxon>Myrtales</taxon>
        <taxon>Melastomataceae</taxon>
        <taxon>Melastomatoideae</taxon>
        <taxon>Melastomateae</taxon>
        <taxon>Melastoma</taxon>
    </lineage>
</organism>
<sequence length="89" mass="9539">MIFQELICCCFKLWEKTHEVTMGGSGSSGSSPVQKMLSDGEESTWKSSLLNPEAASHAELVGSGRCGCDKQYGGCGNSVLPHHDEEVSM</sequence>
<reference evidence="2" key="1">
    <citation type="journal article" date="2023" name="Front. Plant Sci.">
        <title>Chromosomal-level genome assembly of Melastoma candidum provides insights into trichome evolution.</title>
        <authorList>
            <person name="Zhong Y."/>
            <person name="Wu W."/>
            <person name="Sun C."/>
            <person name="Zou P."/>
            <person name="Liu Y."/>
            <person name="Dai S."/>
            <person name="Zhou R."/>
        </authorList>
    </citation>
    <scope>NUCLEOTIDE SEQUENCE [LARGE SCALE GENOMIC DNA]</scope>
</reference>
<evidence type="ECO:0000313" key="2">
    <source>
        <dbReference type="Proteomes" id="UP001057402"/>
    </source>
</evidence>
<gene>
    <name evidence="1" type="ORF">MLD38_002163</name>
</gene>
<keyword evidence="2" id="KW-1185">Reference proteome</keyword>
<dbReference type="Proteomes" id="UP001057402">
    <property type="component" value="Chromosome 1"/>
</dbReference>
<comment type="caution">
    <text evidence="1">The sequence shown here is derived from an EMBL/GenBank/DDBJ whole genome shotgun (WGS) entry which is preliminary data.</text>
</comment>
<dbReference type="EMBL" id="CM042880">
    <property type="protein sequence ID" value="KAI4390004.1"/>
    <property type="molecule type" value="Genomic_DNA"/>
</dbReference>
<proteinExistence type="predicted"/>
<evidence type="ECO:0000313" key="1">
    <source>
        <dbReference type="EMBL" id="KAI4390004.1"/>
    </source>
</evidence>